<protein>
    <recommendedName>
        <fullName evidence="4">BAR domain-containing protein</fullName>
    </recommendedName>
</protein>
<accession>A0A8S1EAT6</accession>
<dbReference type="AlphaFoldDB" id="A0A8S1EAT6"/>
<dbReference type="EMBL" id="CADEPM010000001">
    <property type="protein sequence ID" value="CAB3398676.1"/>
    <property type="molecule type" value="Genomic_DNA"/>
</dbReference>
<gene>
    <name evidence="2" type="ORF">CBOVIS_LOCUS1923</name>
</gene>
<feature type="coiled-coil region" evidence="1">
    <location>
        <begin position="116"/>
        <end position="159"/>
    </location>
</feature>
<organism evidence="2 3">
    <name type="scientific">Caenorhabditis bovis</name>
    <dbReference type="NCBI Taxonomy" id="2654633"/>
    <lineage>
        <taxon>Eukaryota</taxon>
        <taxon>Metazoa</taxon>
        <taxon>Ecdysozoa</taxon>
        <taxon>Nematoda</taxon>
        <taxon>Chromadorea</taxon>
        <taxon>Rhabditida</taxon>
        <taxon>Rhabditina</taxon>
        <taxon>Rhabditomorpha</taxon>
        <taxon>Rhabditoidea</taxon>
        <taxon>Rhabditidae</taxon>
        <taxon>Peloderinae</taxon>
        <taxon>Caenorhabditis</taxon>
    </lineage>
</organism>
<dbReference type="OrthoDB" id="5780155at2759"/>
<name>A0A8S1EAT6_9PELO</name>
<evidence type="ECO:0008006" key="4">
    <source>
        <dbReference type="Google" id="ProtNLM"/>
    </source>
</evidence>
<keyword evidence="1" id="KW-0175">Coiled coil</keyword>
<evidence type="ECO:0000313" key="2">
    <source>
        <dbReference type="EMBL" id="CAB3398676.1"/>
    </source>
</evidence>
<dbReference type="SUPFAM" id="SSF103657">
    <property type="entry name" value="BAR/IMD domain-like"/>
    <property type="match status" value="1"/>
</dbReference>
<evidence type="ECO:0000256" key="1">
    <source>
        <dbReference type="SAM" id="Coils"/>
    </source>
</evidence>
<reference evidence="2 3" key="1">
    <citation type="submission" date="2020-04" db="EMBL/GenBank/DDBJ databases">
        <authorList>
            <person name="Laetsch R D."/>
            <person name="Stevens L."/>
            <person name="Kumar S."/>
            <person name="Blaxter L. M."/>
        </authorList>
    </citation>
    <scope>NUCLEOTIDE SEQUENCE [LARGE SCALE GENOMIC DNA]</scope>
</reference>
<dbReference type="Proteomes" id="UP000494206">
    <property type="component" value="Unassembled WGS sequence"/>
</dbReference>
<evidence type="ECO:0000313" key="3">
    <source>
        <dbReference type="Proteomes" id="UP000494206"/>
    </source>
</evidence>
<keyword evidence="3" id="KW-1185">Reference proteome</keyword>
<dbReference type="Gene3D" id="1.20.1270.60">
    <property type="entry name" value="Arfaptin homology (AH) domain/BAR domain"/>
    <property type="match status" value="1"/>
</dbReference>
<proteinExistence type="predicted"/>
<sequence length="209" mass="23550">MSKERKNKWIKTRDGTDEELMSLADEALTYFEATAKLLDIFTKSVKDLALDEKKNAYCKAARGARAFADGMRNSERSAFGKAGDTFDKLANIGKDYNRNVHSSVISKIFSFKEVECKEIDNKMTLLRKNQAELENKRKKAAKDENMKSMAETLEEAMKKSIDDAKVALRKFIESAIATLNTIADEAVKINEKYCSESNAAFGKTIFVEN</sequence>
<dbReference type="InterPro" id="IPR027267">
    <property type="entry name" value="AH/BAR_dom_sf"/>
</dbReference>
<comment type="caution">
    <text evidence="2">The sequence shown here is derived from an EMBL/GenBank/DDBJ whole genome shotgun (WGS) entry which is preliminary data.</text>
</comment>